<dbReference type="EMBL" id="JAWCUA010000007">
    <property type="protein sequence ID" value="MDU0112699.1"/>
    <property type="molecule type" value="Genomic_DNA"/>
</dbReference>
<protein>
    <submittedName>
        <fullName evidence="2">Uncharacterized protein</fullName>
    </submittedName>
</protein>
<dbReference type="Proteomes" id="UP001257914">
    <property type="component" value="Unassembled WGS sequence"/>
</dbReference>
<evidence type="ECO:0000313" key="2">
    <source>
        <dbReference type="EMBL" id="MDU0112699.1"/>
    </source>
</evidence>
<reference evidence="2 3" key="1">
    <citation type="submission" date="2023-10" db="EMBL/GenBank/DDBJ databases">
        <title>Psychrosphaera aquimaarina strain SW33 isolated from seawater.</title>
        <authorList>
            <person name="Bayburt H."/>
            <person name="Kim J.M."/>
            <person name="Choi B.J."/>
            <person name="Jeon C.O."/>
        </authorList>
    </citation>
    <scope>NUCLEOTIDE SEQUENCE [LARGE SCALE GENOMIC DNA]</scope>
    <source>
        <strain evidence="2 3">KCTC 52743</strain>
    </source>
</reference>
<evidence type="ECO:0000313" key="3">
    <source>
        <dbReference type="Proteomes" id="UP001257914"/>
    </source>
</evidence>
<keyword evidence="3" id="KW-1185">Reference proteome</keyword>
<accession>A0ABU3QZ54</accession>
<feature type="region of interest" description="Disordered" evidence="1">
    <location>
        <begin position="1"/>
        <end position="52"/>
    </location>
</feature>
<sequence>MFNSIEQPISAKVASTSHNQAQSVNNTDNQKRIENDTSVSHPPKVATSVTKDKLPLSESSIEQWLSKVLLSPSDTLSFSNTAISNSMSSRLTERYLDSNLNDSLESVQDNYLRLSKQSFTITEFKYVDLERDRAAKIAELSKSHITHSKQAHTQVKEILSNLGRLDEDAQQYLANSEYYIEGEINKLEKLALASKEENNYFTFEVKTQDGDTIFIKYHKPNFALADLDSISLHSNFSITVDGDISEEEQHALESLYEKASVFIEDNLDTMQSNNKGFSLDKLVLGDSFDSSILTGFEINMQKNLNKSSYHYQIDKANQTQTLTTSMQHATKQLSYDFSLTTGLNQSQDNGQLAKNIEQLKKVLDDSNGSFAGNSGLNQYLLDSYSSLFTNMEAVNNNDSDNPNKATTLNLVNDQLLGLEYSLPSMNLMKFSTLMDFEFTLSVMSRSGLKTYDTQIDMSQNTQVETVNQTKKITQSKQLDVESEIVTYIPNSLDVKSHSRDYHWEQTLSATLDNAGKLSNYKSISNESIEDIKKRIESSGKVSTEINYKENSALLDLKVLDDVIKITKANTAVEENKSIVKFKDQRPITLSHDKQVSAYLEVESYKLPSGKIS</sequence>
<dbReference type="RefSeq" id="WP_315946410.1">
    <property type="nucleotide sequence ID" value="NZ_JAWCUA010000007.1"/>
</dbReference>
<proteinExistence type="predicted"/>
<comment type="caution">
    <text evidence="2">The sequence shown here is derived from an EMBL/GenBank/DDBJ whole genome shotgun (WGS) entry which is preliminary data.</text>
</comment>
<evidence type="ECO:0000256" key="1">
    <source>
        <dbReference type="SAM" id="MobiDB-lite"/>
    </source>
</evidence>
<feature type="compositionally biased region" description="Polar residues" evidence="1">
    <location>
        <begin position="1"/>
        <end position="28"/>
    </location>
</feature>
<name>A0ABU3QZ54_9GAMM</name>
<gene>
    <name evidence="2" type="ORF">RT723_06715</name>
</gene>
<organism evidence="2 3">
    <name type="scientific">Psychrosphaera aquimarina</name>
    <dbReference type="NCBI Taxonomy" id="2044854"/>
    <lineage>
        <taxon>Bacteria</taxon>
        <taxon>Pseudomonadati</taxon>
        <taxon>Pseudomonadota</taxon>
        <taxon>Gammaproteobacteria</taxon>
        <taxon>Alteromonadales</taxon>
        <taxon>Pseudoalteromonadaceae</taxon>
        <taxon>Psychrosphaera</taxon>
    </lineage>
</organism>